<evidence type="ECO:0000256" key="1">
    <source>
        <dbReference type="ARBA" id="ARBA00005228"/>
    </source>
</evidence>
<dbReference type="AlphaFoldDB" id="A0A2I0WWQ5"/>
<proteinExistence type="inferred from homology"/>
<sequence length="370" mass="42288">MLLLRAFLSARGPSGRRFAHRRAVADATLVKPQSGPPSPPPTPPRPPQKPIPFTMHGFTWHDPYSWMSNLSDSVSMRHMDVYMEQEEKYAEAVMIAADADRLQRKIQIEMAPRMSSDLCSPPVRWGPWLYYSRVEEGKPFPVLCRRKASLQEEFISYNTPSVGFDLTAGKRIEQKLLDYNAESERFGGYSYEELSEVSPDHRFLAYTMYDKEKDSFTLSVRDLASGTLLDKPRADRVANLSWAMDGKALLYTVTNSEKRPHRFLSLPNNSSLFISLFSPHDLYSLYPSAYIISHDLPTELLFGTRILRLFFLHIFSLLAAMQPKSQNVILEEPAVSLEVVDFCDTHMVLVLKEDKRYRLCSILLPLDAVV</sequence>
<evidence type="ECO:0000256" key="2">
    <source>
        <dbReference type="SAM" id="MobiDB-lite"/>
    </source>
</evidence>
<dbReference type="SUPFAM" id="SSF50993">
    <property type="entry name" value="Peptidase/esterase 'gauge' domain"/>
    <property type="match status" value="1"/>
</dbReference>
<dbReference type="EMBL" id="KZ502377">
    <property type="protein sequence ID" value="PKU80096.1"/>
    <property type="molecule type" value="Genomic_DNA"/>
</dbReference>
<reference evidence="4 5" key="1">
    <citation type="journal article" date="2016" name="Sci. Rep.">
        <title>The Dendrobium catenatum Lindl. genome sequence provides insights into polysaccharide synthase, floral development and adaptive evolution.</title>
        <authorList>
            <person name="Zhang G.Q."/>
            <person name="Xu Q."/>
            <person name="Bian C."/>
            <person name="Tsai W.C."/>
            <person name="Yeh C.M."/>
            <person name="Liu K.W."/>
            <person name="Yoshida K."/>
            <person name="Zhang L.S."/>
            <person name="Chang S.B."/>
            <person name="Chen F."/>
            <person name="Shi Y."/>
            <person name="Su Y.Y."/>
            <person name="Zhang Y.Q."/>
            <person name="Chen L.J."/>
            <person name="Yin Y."/>
            <person name="Lin M."/>
            <person name="Huang H."/>
            <person name="Deng H."/>
            <person name="Wang Z.W."/>
            <person name="Zhu S.L."/>
            <person name="Zhao X."/>
            <person name="Deng C."/>
            <person name="Niu S.C."/>
            <person name="Huang J."/>
            <person name="Wang M."/>
            <person name="Liu G.H."/>
            <person name="Yang H.J."/>
            <person name="Xiao X.J."/>
            <person name="Hsiao Y.Y."/>
            <person name="Wu W.L."/>
            <person name="Chen Y.Y."/>
            <person name="Mitsuda N."/>
            <person name="Ohme-Takagi M."/>
            <person name="Luo Y.B."/>
            <person name="Van de Peer Y."/>
            <person name="Liu Z.J."/>
        </authorList>
    </citation>
    <scope>NUCLEOTIDE SEQUENCE [LARGE SCALE GENOMIC DNA]</scope>
    <source>
        <tissue evidence="4">The whole plant</tissue>
    </source>
</reference>
<reference evidence="4 5" key="2">
    <citation type="journal article" date="2017" name="Nature">
        <title>The Apostasia genome and the evolution of orchids.</title>
        <authorList>
            <person name="Zhang G.Q."/>
            <person name="Liu K.W."/>
            <person name="Li Z."/>
            <person name="Lohaus R."/>
            <person name="Hsiao Y.Y."/>
            <person name="Niu S.C."/>
            <person name="Wang J.Y."/>
            <person name="Lin Y.C."/>
            <person name="Xu Q."/>
            <person name="Chen L.J."/>
            <person name="Yoshida K."/>
            <person name="Fujiwara S."/>
            <person name="Wang Z.W."/>
            <person name="Zhang Y.Q."/>
            <person name="Mitsuda N."/>
            <person name="Wang M."/>
            <person name="Liu G.H."/>
            <person name="Pecoraro L."/>
            <person name="Huang H.X."/>
            <person name="Xiao X.J."/>
            <person name="Lin M."/>
            <person name="Wu X.Y."/>
            <person name="Wu W.L."/>
            <person name="Chen Y.Y."/>
            <person name="Chang S.B."/>
            <person name="Sakamoto S."/>
            <person name="Ohme-Takagi M."/>
            <person name="Yagi M."/>
            <person name="Zeng S.J."/>
            <person name="Shen C.Y."/>
            <person name="Yeh C.M."/>
            <person name="Luo Y.B."/>
            <person name="Tsai W.C."/>
            <person name="Van de Peer Y."/>
            <person name="Liu Z.J."/>
        </authorList>
    </citation>
    <scope>NUCLEOTIDE SEQUENCE [LARGE SCALE GENOMIC DNA]</scope>
    <source>
        <tissue evidence="4">The whole plant</tissue>
    </source>
</reference>
<dbReference type="PANTHER" id="PTHR11757:SF19">
    <property type="entry name" value="PROLYL ENDOPEPTIDASE-LIKE"/>
    <property type="match status" value="1"/>
</dbReference>
<dbReference type="InterPro" id="IPR023302">
    <property type="entry name" value="Pept_S9A_N"/>
</dbReference>
<dbReference type="GO" id="GO:0004252">
    <property type="term" value="F:serine-type endopeptidase activity"/>
    <property type="evidence" value="ECO:0007669"/>
    <property type="project" value="InterPro"/>
</dbReference>
<dbReference type="Gene3D" id="2.130.10.120">
    <property type="entry name" value="Prolyl oligopeptidase, N-terminal domain"/>
    <property type="match status" value="1"/>
</dbReference>
<protein>
    <submittedName>
        <fullName evidence="4">Oligopeptidase B</fullName>
    </submittedName>
</protein>
<evidence type="ECO:0000313" key="4">
    <source>
        <dbReference type="EMBL" id="PKU80096.1"/>
    </source>
</evidence>
<evidence type="ECO:0000313" key="5">
    <source>
        <dbReference type="Proteomes" id="UP000233837"/>
    </source>
</evidence>
<organism evidence="4 5">
    <name type="scientific">Dendrobium catenatum</name>
    <dbReference type="NCBI Taxonomy" id="906689"/>
    <lineage>
        <taxon>Eukaryota</taxon>
        <taxon>Viridiplantae</taxon>
        <taxon>Streptophyta</taxon>
        <taxon>Embryophyta</taxon>
        <taxon>Tracheophyta</taxon>
        <taxon>Spermatophyta</taxon>
        <taxon>Magnoliopsida</taxon>
        <taxon>Liliopsida</taxon>
        <taxon>Asparagales</taxon>
        <taxon>Orchidaceae</taxon>
        <taxon>Epidendroideae</taxon>
        <taxon>Malaxideae</taxon>
        <taxon>Dendrobiinae</taxon>
        <taxon>Dendrobium</taxon>
    </lineage>
</organism>
<feature type="compositionally biased region" description="Pro residues" evidence="2">
    <location>
        <begin position="34"/>
        <end position="50"/>
    </location>
</feature>
<feature type="region of interest" description="Disordered" evidence="2">
    <location>
        <begin position="28"/>
        <end position="52"/>
    </location>
</feature>
<feature type="domain" description="Peptidase S9A N-terminal" evidence="3">
    <location>
        <begin position="52"/>
        <end position="259"/>
    </location>
</feature>
<keyword evidence="5" id="KW-1185">Reference proteome</keyword>
<name>A0A2I0WWQ5_9ASPA</name>
<accession>A0A2I0WWQ5</accession>
<dbReference type="Proteomes" id="UP000233837">
    <property type="component" value="Unassembled WGS sequence"/>
</dbReference>
<gene>
    <name evidence="4" type="ORF">MA16_Dca025714</name>
</gene>
<dbReference type="PANTHER" id="PTHR11757">
    <property type="entry name" value="PROTEASE FAMILY S9A OLIGOPEPTIDASE"/>
    <property type="match status" value="1"/>
</dbReference>
<dbReference type="Pfam" id="PF02897">
    <property type="entry name" value="Peptidase_S9_N"/>
    <property type="match status" value="1"/>
</dbReference>
<evidence type="ECO:0000259" key="3">
    <source>
        <dbReference type="Pfam" id="PF02897"/>
    </source>
</evidence>
<comment type="similarity">
    <text evidence="1">Belongs to the peptidase S9A family.</text>
</comment>
<dbReference type="InterPro" id="IPR051543">
    <property type="entry name" value="Serine_Peptidase_S9A"/>
</dbReference>